<evidence type="ECO:0000313" key="2">
    <source>
        <dbReference type="EMBL" id="PVX41454.1"/>
    </source>
</evidence>
<feature type="transmembrane region" description="Helical" evidence="1">
    <location>
        <begin position="40"/>
        <end position="57"/>
    </location>
</feature>
<keyword evidence="3" id="KW-1185">Reference proteome</keyword>
<dbReference type="PANTHER" id="PTHR36111">
    <property type="entry name" value="INNER MEMBRANE PROTEIN-RELATED"/>
    <property type="match status" value="1"/>
</dbReference>
<feature type="transmembrane region" description="Helical" evidence="1">
    <location>
        <begin position="63"/>
        <end position="81"/>
    </location>
</feature>
<evidence type="ECO:0000313" key="3">
    <source>
        <dbReference type="Proteomes" id="UP000245909"/>
    </source>
</evidence>
<evidence type="ECO:0000256" key="1">
    <source>
        <dbReference type="SAM" id="Phobius"/>
    </source>
</evidence>
<keyword evidence="1" id="KW-0812">Transmembrane</keyword>
<keyword evidence="1" id="KW-0472">Membrane</keyword>
<proteinExistence type="predicted"/>
<sequence>MSVEVEMIVGPYINAAAIVAGGIIGALLGGHVPERLRTNLTLLFGLCSMAMGVTLIAKVNSMPAMVLSVLLGTIIGELILLENGINHLAASAKKLVEKFTPAQSSEHSHEEFLQKFVGLMILFSFSGTGIFGSMNEGITGDSSILVIKAFLDFFTAIIFATTLGFSVSTLCVPQTILQVLLAYCAMFILPFITPEMRMDFGAAGGVLMVATGLRICGIKNFQVANMLPALFIAMPISSVWGLIF</sequence>
<dbReference type="EMBL" id="QENU01000002">
    <property type="protein sequence ID" value="PVX41454.1"/>
    <property type="molecule type" value="Genomic_DNA"/>
</dbReference>
<dbReference type="AlphaFoldDB" id="A0A2U0TD47"/>
<feature type="transmembrane region" description="Helical" evidence="1">
    <location>
        <begin position="12"/>
        <end position="28"/>
    </location>
</feature>
<feature type="transmembrane region" description="Helical" evidence="1">
    <location>
        <begin position="175"/>
        <end position="192"/>
    </location>
</feature>
<reference evidence="2 3" key="1">
    <citation type="submission" date="2018-05" db="EMBL/GenBank/DDBJ databases">
        <title>Genomic Encyclopedia of Type Strains, Phase IV (KMG-IV): sequencing the most valuable type-strain genomes for metagenomic binning, comparative biology and taxonomic classification.</title>
        <authorList>
            <person name="Goeker M."/>
        </authorList>
    </citation>
    <scope>NUCLEOTIDE SEQUENCE [LARGE SCALE GENOMIC DNA]</scope>
    <source>
        <strain evidence="2 3">DSM 22999</strain>
    </source>
</reference>
<name>A0A2U0TD47_9PAST</name>
<keyword evidence="1" id="KW-1133">Transmembrane helix</keyword>
<feature type="transmembrane region" description="Helical" evidence="1">
    <location>
        <begin position="223"/>
        <end position="243"/>
    </location>
</feature>
<accession>A0A2U0TD47</accession>
<dbReference type="Pfam" id="PF04474">
    <property type="entry name" value="DUF554"/>
    <property type="match status" value="1"/>
</dbReference>
<feature type="transmembrane region" description="Helical" evidence="1">
    <location>
        <begin position="112"/>
        <end position="132"/>
    </location>
</feature>
<protein>
    <recommendedName>
        <fullName evidence="4">Membrane protein YdfK</fullName>
    </recommendedName>
</protein>
<gene>
    <name evidence="2" type="ORF">C8D76_102150</name>
</gene>
<evidence type="ECO:0008006" key="4">
    <source>
        <dbReference type="Google" id="ProtNLM"/>
    </source>
</evidence>
<dbReference type="InterPro" id="IPR007563">
    <property type="entry name" value="DUF554"/>
</dbReference>
<organism evidence="2 3">
    <name type="scientific">Alitibacter langaaensis DSM 22999</name>
    <dbReference type="NCBI Taxonomy" id="1122935"/>
    <lineage>
        <taxon>Bacteria</taxon>
        <taxon>Pseudomonadati</taxon>
        <taxon>Pseudomonadota</taxon>
        <taxon>Gammaproteobacteria</taxon>
        <taxon>Pasteurellales</taxon>
        <taxon>Pasteurellaceae</taxon>
        <taxon>Alitibacter</taxon>
    </lineage>
</organism>
<dbReference type="Proteomes" id="UP000245909">
    <property type="component" value="Unassembled WGS sequence"/>
</dbReference>
<comment type="caution">
    <text evidence="2">The sequence shown here is derived from an EMBL/GenBank/DDBJ whole genome shotgun (WGS) entry which is preliminary data.</text>
</comment>
<dbReference type="PANTHER" id="PTHR36111:SF2">
    <property type="entry name" value="INNER MEMBRANE PROTEIN"/>
    <property type="match status" value="1"/>
</dbReference>